<evidence type="ECO:0000256" key="3">
    <source>
        <dbReference type="ARBA" id="ARBA00022605"/>
    </source>
</evidence>
<evidence type="ECO:0000256" key="1">
    <source>
        <dbReference type="ARBA" id="ARBA00004811"/>
    </source>
</evidence>
<accession>A0A0M6WMD8</accession>
<evidence type="ECO:0000259" key="8">
    <source>
        <dbReference type="Pfam" id="PF00275"/>
    </source>
</evidence>
<gene>
    <name evidence="7" type="primary">aroA</name>
    <name evidence="9" type="ORF">M72_05291</name>
</gene>
<dbReference type="EMBL" id="CVRR01000019">
    <property type="protein sequence ID" value="CRL37932.1"/>
    <property type="molecule type" value="Genomic_DNA"/>
</dbReference>
<reference evidence="10" key="1">
    <citation type="submission" date="2015-05" db="EMBL/GenBank/DDBJ databases">
        <authorList>
            <consortium name="Pathogen Informatics"/>
        </authorList>
    </citation>
    <scope>NUCLEOTIDE SEQUENCE [LARGE SCALE GENOMIC DNA]</scope>
    <source>
        <strain evidence="10">M72</strain>
    </source>
</reference>
<feature type="binding site" evidence="7">
    <location>
        <position position="126"/>
    </location>
    <ligand>
        <name>phosphoenolpyruvate</name>
        <dbReference type="ChEBI" id="CHEBI:58702"/>
    </ligand>
</feature>
<dbReference type="UniPathway" id="UPA00053">
    <property type="reaction ID" value="UER00089"/>
</dbReference>
<dbReference type="InterPro" id="IPR013792">
    <property type="entry name" value="RNA3'P_cycl/enolpyr_Trfase_a/b"/>
</dbReference>
<dbReference type="GO" id="GO:0009073">
    <property type="term" value="P:aromatic amino acid family biosynthetic process"/>
    <property type="evidence" value="ECO:0007669"/>
    <property type="project" value="UniProtKB-KW"/>
</dbReference>
<dbReference type="GO" id="GO:0005737">
    <property type="term" value="C:cytoplasm"/>
    <property type="evidence" value="ECO:0007669"/>
    <property type="project" value="UniProtKB-SubCell"/>
</dbReference>
<dbReference type="GO" id="GO:0003866">
    <property type="term" value="F:3-phosphoshikimate 1-carboxyvinyltransferase activity"/>
    <property type="evidence" value="ECO:0007669"/>
    <property type="project" value="UniProtKB-UniRule"/>
</dbReference>
<dbReference type="SUPFAM" id="SSF55205">
    <property type="entry name" value="EPT/RTPC-like"/>
    <property type="match status" value="1"/>
</dbReference>
<feature type="binding site" evidence="7">
    <location>
        <position position="343"/>
    </location>
    <ligand>
        <name>3-phosphoshikimate</name>
        <dbReference type="ChEBI" id="CHEBI:145989"/>
    </ligand>
</feature>
<evidence type="ECO:0000313" key="10">
    <source>
        <dbReference type="Proteomes" id="UP000049979"/>
    </source>
</evidence>
<keyword evidence="10" id="KW-1185">Reference proteome</keyword>
<feature type="binding site" evidence="7">
    <location>
        <position position="172"/>
    </location>
    <ligand>
        <name>3-phosphoshikimate</name>
        <dbReference type="ChEBI" id="CHEBI:145989"/>
    </ligand>
</feature>
<keyword evidence="5 7" id="KW-0057">Aromatic amino acid biosynthesis</keyword>
<evidence type="ECO:0000256" key="7">
    <source>
        <dbReference type="HAMAP-Rule" id="MF_00210"/>
    </source>
</evidence>
<dbReference type="GO" id="GO:0008652">
    <property type="term" value="P:amino acid biosynthetic process"/>
    <property type="evidence" value="ECO:0007669"/>
    <property type="project" value="UniProtKB-KW"/>
</dbReference>
<dbReference type="Pfam" id="PF00275">
    <property type="entry name" value="EPSP_synthase"/>
    <property type="match status" value="1"/>
</dbReference>
<dbReference type="HAMAP" id="MF_00210">
    <property type="entry name" value="EPSP_synth"/>
    <property type="match status" value="1"/>
</dbReference>
<dbReference type="AlphaFoldDB" id="A0A0M6WMD8"/>
<dbReference type="OrthoDB" id="9809920at2"/>
<feature type="binding site" evidence="7">
    <location>
        <position position="26"/>
    </location>
    <ligand>
        <name>3-phosphoshikimate</name>
        <dbReference type="ChEBI" id="CHEBI:145989"/>
    </ligand>
</feature>
<protein>
    <recommendedName>
        <fullName evidence="7">3-phosphoshikimate 1-carboxyvinyltransferase</fullName>
        <ecNumber evidence="7">2.5.1.19</ecNumber>
    </recommendedName>
    <alternativeName>
        <fullName evidence="7">5-enolpyruvylshikimate-3-phosphate synthase</fullName>
        <shortName evidence="7">EPSP synthase</shortName>
        <shortName evidence="7">EPSPS</shortName>
    </alternativeName>
</protein>
<comment type="caution">
    <text evidence="7">Lacks conserved residue(s) required for the propagation of feature annotation.</text>
</comment>
<feature type="binding site" evidence="7">
    <location>
        <position position="389"/>
    </location>
    <ligand>
        <name>phosphoenolpyruvate</name>
        <dbReference type="ChEBI" id="CHEBI:58702"/>
    </ligand>
</feature>
<evidence type="ECO:0000256" key="6">
    <source>
        <dbReference type="ARBA" id="ARBA00044633"/>
    </source>
</evidence>
<dbReference type="Proteomes" id="UP000049979">
    <property type="component" value="Unassembled WGS sequence"/>
</dbReference>
<comment type="similarity">
    <text evidence="2 7">Belongs to the EPSP synthase family.</text>
</comment>
<organism evidence="9 10">
    <name type="scientific">Roseburia faecis</name>
    <dbReference type="NCBI Taxonomy" id="301302"/>
    <lineage>
        <taxon>Bacteria</taxon>
        <taxon>Bacillati</taxon>
        <taxon>Bacillota</taxon>
        <taxon>Clostridia</taxon>
        <taxon>Lachnospirales</taxon>
        <taxon>Lachnospiraceae</taxon>
        <taxon>Roseburia</taxon>
    </lineage>
</organism>
<dbReference type="CDD" id="cd01556">
    <property type="entry name" value="EPSP_synthase"/>
    <property type="match status" value="1"/>
</dbReference>
<evidence type="ECO:0000256" key="4">
    <source>
        <dbReference type="ARBA" id="ARBA00022679"/>
    </source>
</evidence>
<feature type="binding site" evidence="7">
    <location>
        <position position="174"/>
    </location>
    <ligand>
        <name>phosphoenolpyruvate</name>
        <dbReference type="ChEBI" id="CHEBI:58702"/>
    </ligand>
</feature>
<feature type="binding site" evidence="7">
    <location>
        <position position="414"/>
    </location>
    <ligand>
        <name>phosphoenolpyruvate</name>
        <dbReference type="ChEBI" id="CHEBI:58702"/>
    </ligand>
</feature>
<dbReference type="RefSeq" id="WP_055067796.1">
    <property type="nucleotide sequence ID" value="NZ_CP173697.1"/>
</dbReference>
<dbReference type="STRING" id="301302.ERS852420_00651"/>
<dbReference type="PANTHER" id="PTHR21090:SF5">
    <property type="entry name" value="PENTAFUNCTIONAL AROM POLYPEPTIDE"/>
    <property type="match status" value="1"/>
</dbReference>
<proteinExistence type="inferred from homology"/>
<keyword evidence="3 7" id="KW-0028">Amino-acid biosynthesis</keyword>
<comment type="subcellular location">
    <subcellularLocation>
        <location evidence="7">Cytoplasm</location>
    </subcellularLocation>
</comment>
<feature type="binding site" evidence="7">
    <location>
        <position position="316"/>
    </location>
    <ligand>
        <name>3-phosphoshikimate</name>
        <dbReference type="ChEBI" id="CHEBI:145989"/>
    </ligand>
</feature>
<dbReference type="InterPro" id="IPR001986">
    <property type="entry name" value="Enolpyruvate_Tfrase_dom"/>
</dbReference>
<feature type="active site" description="Proton acceptor" evidence="7">
    <location>
        <position position="316"/>
    </location>
</feature>
<dbReference type="InterPro" id="IPR036968">
    <property type="entry name" value="Enolpyruvate_Tfrase_sf"/>
</dbReference>
<feature type="binding site" evidence="7">
    <location>
        <position position="25"/>
    </location>
    <ligand>
        <name>phosphoenolpyruvate</name>
        <dbReference type="ChEBI" id="CHEBI:58702"/>
    </ligand>
</feature>
<feature type="binding site" evidence="7">
    <location>
        <position position="25"/>
    </location>
    <ligand>
        <name>3-phosphoshikimate</name>
        <dbReference type="ChEBI" id="CHEBI:145989"/>
    </ligand>
</feature>
<feature type="binding site" evidence="7">
    <location>
        <position position="30"/>
    </location>
    <ligand>
        <name>3-phosphoshikimate</name>
        <dbReference type="ChEBI" id="CHEBI:145989"/>
    </ligand>
</feature>
<dbReference type="EC" id="2.5.1.19" evidence="7"/>
<dbReference type="NCBIfam" id="TIGR01356">
    <property type="entry name" value="aroA"/>
    <property type="match status" value="1"/>
</dbReference>
<dbReference type="Gene3D" id="3.65.10.10">
    <property type="entry name" value="Enolpyruvate transferase domain"/>
    <property type="match status" value="2"/>
</dbReference>
<dbReference type="PANTHER" id="PTHR21090">
    <property type="entry name" value="AROM/DEHYDROQUINATE SYNTHASE"/>
    <property type="match status" value="1"/>
</dbReference>
<sequence length="428" mass="47107">MILQDTYEIKKADIIPVEVSVPGSKSITNRALLIAALANGKSVLKGVLFSDDSRHFLQALQDLGFVVEIDEPHAVVSIEGKGGRVPKTKASVDVGSAGTAARFLTAYLGLCEGEYHMNSSEQMKKRPMEELLQALQDLGAEVTYKEASGHFPFVIGNSGVNRHEVTIDVEKSSQFLSALLISSVLFQKEFRIHVKGHHGMAYVEMTVAMMKQFGVEVQRPASDTFVIAEHTAYQAREYQIEPDVSAASYFYAMCPVVGVPAKVCHVHWESLQGDTSFLHVLEQMGCRTEEEPDGIRMYPPTEGFLGGVFDFSAFSDQALTLAAIACFASETVEITGIGHIRYQECDRFAAILTNLKAMGIACEQLDENRIVIHPGKPHGCKIKTFEDHRVAMAFAIPGLVTDGIVIENPSCCRKTFENYFEILDTLCK</sequence>
<keyword evidence="7" id="KW-0963">Cytoplasm</keyword>
<dbReference type="GO" id="GO:0009423">
    <property type="term" value="P:chorismate biosynthetic process"/>
    <property type="evidence" value="ECO:0007669"/>
    <property type="project" value="UniProtKB-UniRule"/>
</dbReference>
<evidence type="ECO:0000313" key="9">
    <source>
        <dbReference type="EMBL" id="CRL37932.1"/>
    </source>
</evidence>
<feature type="binding site" evidence="7">
    <location>
        <position position="347"/>
    </location>
    <ligand>
        <name>phosphoenolpyruvate</name>
        <dbReference type="ChEBI" id="CHEBI:58702"/>
    </ligand>
</feature>
<evidence type="ECO:0000256" key="2">
    <source>
        <dbReference type="ARBA" id="ARBA00009948"/>
    </source>
</evidence>
<name>A0A0M6WMD8_9FIRM</name>
<dbReference type="InterPro" id="IPR006264">
    <property type="entry name" value="EPSP_synthase"/>
</dbReference>
<comment type="subunit">
    <text evidence="7">Monomer.</text>
</comment>
<feature type="binding site" evidence="7">
    <location>
        <position position="174"/>
    </location>
    <ligand>
        <name>3-phosphoshikimate</name>
        <dbReference type="ChEBI" id="CHEBI:145989"/>
    </ligand>
</feature>
<dbReference type="PIRSF" id="PIRSF000505">
    <property type="entry name" value="EPSPS"/>
    <property type="match status" value="1"/>
</dbReference>
<keyword evidence="4 7" id="KW-0808">Transferase</keyword>
<comment type="function">
    <text evidence="7">Catalyzes the transfer of the enolpyruvyl moiety of phosphoenolpyruvate (PEP) to the 5-hydroxyl of shikimate-3-phosphate (S3P) to produce enolpyruvyl shikimate-3-phosphate and inorganic phosphate.</text>
</comment>
<feature type="binding site" evidence="7">
    <location>
        <position position="98"/>
    </location>
    <ligand>
        <name>phosphoenolpyruvate</name>
        <dbReference type="ChEBI" id="CHEBI:58702"/>
    </ligand>
</feature>
<evidence type="ECO:0000256" key="5">
    <source>
        <dbReference type="ARBA" id="ARBA00023141"/>
    </source>
</evidence>
<comment type="pathway">
    <text evidence="1 7">Metabolic intermediate biosynthesis; chorismate biosynthesis; chorismate from D-erythrose 4-phosphate and phosphoenolpyruvate: step 6/7.</text>
</comment>
<feature type="domain" description="Enolpyruvate transferase" evidence="8">
    <location>
        <begin position="17"/>
        <end position="423"/>
    </location>
</feature>
<feature type="binding site" evidence="7">
    <location>
        <position position="173"/>
    </location>
    <ligand>
        <name>3-phosphoshikimate</name>
        <dbReference type="ChEBI" id="CHEBI:145989"/>
    </ligand>
</feature>
<comment type="catalytic activity">
    <reaction evidence="6">
        <text>3-phosphoshikimate + phosphoenolpyruvate = 5-O-(1-carboxyvinyl)-3-phosphoshikimate + phosphate</text>
        <dbReference type="Rhea" id="RHEA:21256"/>
        <dbReference type="ChEBI" id="CHEBI:43474"/>
        <dbReference type="ChEBI" id="CHEBI:57701"/>
        <dbReference type="ChEBI" id="CHEBI:58702"/>
        <dbReference type="ChEBI" id="CHEBI:145989"/>
        <dbReference type="EC" id="2.5.1.19"/>
    </reaction>
    <physiologicalReaction direction="left-to-right" evidence="6">
        <dbReference type="Rhea" id="RHEA:21257"/>
    </physiologicalReaction>
</comment>